<keyword evidence="3" id="KW-1185">Reference proteome</keyword>
<dbReference type="PROSITE" id="PS00463">
    <property type="entry name" value="ZN2_CY6_FUNGAL_1"/>
    <property type="match status" value="1"/>
</dbReference>
<dbReference type="Pfam" id="PF00172">
    <property type="entry name" value="Zn_clus"/>
    <property type="match status" value="1"/>
</dbReference>
<dbReference type="Proteomes" id="UP000294933">
    <property type="component" value="Unassembled WGS sequence"/>
</dbReference>
<evidence type="ECO:0000259" key="1">
    <source>
        <dbReference type="PROSITE" id="PS50048"/>
    </source>
</evidence>
<feature type="domain" description="Zn(2)-C6 fungal-type" evidence="1">
    <location>
        <begin position="20"/>
        <end position="49"/>
    </location>
</feature>
<dbReference type="InterPro" id="IPR036864">
    <property type="entry name" value="Zn2-C6_fun-type_DNA-bd_sf"/>
</dbReference>
<dbReference type="GO" id="GO:0008270">
    <property type="term" value="F:zinc ion binding"/>
    <property type="evidence" value="ECO:0007669"/>
    <property type="project" value="InterPro"/>
</dbReference>
<gene>
    <name evidence="2" type="ORF">BD410DRAFT_312846</name>
</gene>
<dbReference type="Gene3D" id="4.10.240.10">
    <property type="entry name" value="Zn(2)-C6 fungal-type DNA-binding domain"/>
    <property type="match status" value="1"/>
</dbReference>
<dbReference type="AlphaFoldDB" id="A0A4Y7PF04"/>
<sequence>MSGYQQSRRSEAAINKNRQPCMNCKHQKLGCAGGTPCLRCVKRGIQCIKSAPAPVEVSRLRRNSTTSGLIGHSPGAQRGTYWVNSSPEEMQNSLVAASDSKIGKQAGFQQPRGPSQVPFIPPAPAGFPRVGQGCQHERTTVDTFRVGTEGMLCDMSMAALCQCKNPTYLWTNICTI</sequence>
<evidence type="ECO:0000313" key="2">
    <source>
        <dbReference type="EMBL" id="TDL13947.1"/>
    </source>
</evidence>
<organism evidence="2 3">
    <name type="scientific">Rickenella mellea</name>
    <dbReference type="NCBI Taxonomy" id="50990"/>
    <lineage>
        <taxon>Eukaryota</taxon>
        <taxon>Fungi</taxon>
        <taxon>Dikarya</taxon>
        <taxon>Basidiomycota</taxon>
        <taxon>Agaricomycotina</taxon>
        <taxon>Agaricomycetes</taxon>
        <taxon>Hymenochaetales</taxon>
        <taxon>Rickenellaceae</taxon>
        <taxon>Rickenella</taxon>
    </lineage>
</organism>
<reference evidence="2 3" key="1">
    <citation type="submission" date="2018-06" db="EMBL/GenBank/DDBJ databases">
        <title>A transcriptomic atlas of mushroom development highlights an independent origin of complex multicellularity.</title>
        <authorList>
            <consortium name="DOE Joint Genome Institute"/>
            <person name="Krizsan K."/>
            <person name="Almasi E."/>
            <person name="Merenyi Z."/>
            <person name="Sahu N."/>
            <person name="Viragh M."/>
            <person name="Koszo T."/>
            <person name="Mondo S."/>
            <person name="Kiss B."/>
            <person name="Balint B."/>
            <person name="Kues U."/>
            <person name="Barry K."/>
            <person name="Hegedus J.C."/>
            <person name="Henrissat B."/>
            <person name="Johnson J."/>
            <person name="Lipzen A."/>
            <person name="Ohm R."/>
            <person name="Nagy I."/>
            <person name="Pangilinan J."/>
            <person name="Yan J."/>
            <person name="Xiong Y."/>
            <person name="Grigoriev I.V."/>
            <person name="Hibbett D.S."/>
            <person name="Nagy L.G."/>
        </authorList>
    </citation>
    <scope>NUCLEOTIDE SEQUENCE [LARGE SCALE GENOMIC DNA]</scope>
    <source>
        <strain evidence="2 3">SZMC22713</strain>
    </source>
</reference>
<dbReference type="InterPro" id="IPR001138">
    <property type="entry name" value="Zn2Cys6_DnaBD"/>
</dbReference>
<dbReference type="EMBL" id="ML170426">
    <property type="protein sequence ID" value="TDL13947.1"/>
    <property type="molecule type" value="Genomic_DNA"/>
</dbReference>
<dbReference type="VEuPathDB" id="FungiDB:BD410DRAFT_312846"/>
<evidence type="ECO:0000313" key="3">
    <source>
        <dbReference type="Proteomes" id="UP000294933"/>
    </source>
</evidence>
<name>A0A4Y7PF04_9AGAM</name>
<protein>
    <recommendedName>
        <fullName evidence="1">Zn(2)-C6 fungal-type domain-containing protein</fullName>
    </recommendedName>
</protein>
<proteinExistence type="predicted"/>
<accession>A0A4Y7PF04</accession>
<dbReference type="SMART" id="SM00066">
    <property type="entry name" value="GAL4"/>
    <property type="match status" value="1"/>
</dbReference>
<dbReference type="GO" id="GO:0000981">
    <property type="term" value="F:DNA-binding transcription factor activity, RNA polymerase II-specific"/>
    <property type="evidence" value="ECO:0007669"/>
    <property type="project" value="InterPro"/>
</dbReference>
<dbReference type="PROSITE" id="PS50048">
    <property type="entry name" value="ZN2_CY6_FUNGAL_2"/>
    <property type="match status" value="1"/>
</dbReference>
<dbReference type="CDD" id="cd00067">
    <property type="entry name" value="GAL4"/>
    <property type="match status" value="1"/>
</dbReference>
<dbReference type="SUPFAM" id="SSF57701">
    <property type="entry name" value="Zn2/Cys6 DNA-binding domain"/>
    <property type="match status" value="1"/>
</dbReference>
<dbReference type="OrthoDB" id="10261408at2759"/>